<sequence length="91" mass="10411">MKILIPMILIPVAISAQQKEKLSTPSDLEKEKKVQLPGKELKVGNMQNKMYKMPCVKADESVYSSLKDKRKDSTDYKILNSIIPQKQFNTK</sequence>
<organism evidence="1 2">
    <name type="scientific">Chryseobacterium profundimaris</name>
    <dbReference type="NCBI Taxonomy" id="1387275"/>
    <lineage>
        <taxon>Bacteria</taxon>
        <taxon>Pseudomonadati</taxon>
        <taxon>Bacteroidota</taxon>
        <taxon>Flavobacteriia</taxon>
        <taxon>Flavobacteriales</taxon>
        <taxon>Weeksellaceae</taxon>
        <taxon>Chryseobacterium group</taxon>
        <taxon>Chryseobacterium</taxon>
    </lineage>
</organism>
<protein>
    <submittedName>
        <fullName evidence="1">Uncharacterized protein</fullName>
    </submittedName>
</protein>
<dbReference type="EMBL" id="FXTZ01000010">
    <property type="protein sequence ID" value="SMP28244.1"/>
    <property type="molecule type" value="Genomic_DNA"/>
</dbReference>
<proteinExistence type="predicted"/>
<comment type="caution">
    <text evidence="1">The sequence shown here is derived from an EMBL/GenBank/DDBJ whole genome shotgun (WGS) entry which is preliminary data.</text>
</comment>
<accession>A0ABY1P898</accession>
<name>A0ABY1P898_9FLAO</name>
<dbReference type="Proteomes" id="UP001157960">
    <property type="component" value="Unassembled WGS sequence"/>
</dbReference>
<evidence type="ECO:0000313" key="1">
    <source>
        <dbReference type="EMBL" id="SMP28244.1"/>
    </source>
</evidence>
<gene>
    <name evidence="1" type="ORF">SAMN06264346_110131</name>
</gene>
<keyword evidence="2" id="KW-1185">Reference proteome</keyword>
<evidence type="ECO:0000313" key="2">
    <source>
        <dbReference type="Proteomes" id="UP001157960"/>
    </source>
</evidence>
<dbReference type="RefSeq" id="WP_283422910.1">
    <property type="nucleotide sequence ID" value="NZ_FXTZ01000010.1"/>
</dbReference>
<reference evidence="1 2" key="1">
    <citation type="submission" date="2017-05" db="EMBL/GenBank/DDBJ databases">
        <authorList>
            <person name="Varghese N."/>
            <person name="Submissions S."/>
        </authorList>
    </citation>
    <scope>NUCLEOTIDE SEQUENCE [LARGE SCALE GENOMIC DNA]</scope>
    <source>
        <strain evidence="1 2">DSM 28214</strain>
    </source>
</reference>